<dbReference type="EMBL" id="JAYMYQ010000006">
    <property type="protein sequence ID" value="KAK7323562.1"/>
    <property type="molecule type" value="Genomic_DNA"/>
</dbReference>
<dbReference type="AlphaFoldDB" id="A0AAN9KTY5"/>
<gene>
    <name evidence="2" type="ORF">VNO77_27039</name>
</gene>
<proteinExistence type="predicted"/>
<reference evidence="2 3" key="1">
    <citation type="submission" date="2024-01" db="EMBL/GenBank/DDBJ databases">
        <title>The genomes of 5 underutilized Papilionoideae crops provide insights into root nodulation and disease resistanc.</title>
        <authorList>
            <person name="Jiang F."/>
        </authorList>
    </citation>
    <scope>NUCLEOTIDE SEQUENCE [LARGE SCALE GENOMIC DNA]</scope>
    <source>
        <strain evidence="2">LVBAO_FW01</strain>
        <tissue evidence="2">Leaves</tissue>
    </source>
</reference>
<name>A0AAN9KTY5_CANGL</name>
<comment type="caution">
    <text evidence="2">The sequence shown here is derived from an EMBL/GenBank/DDBJ whole genome shotgun (WGS) entry which is preliminary data.</text>
</comment>
<keyword evidence="3" id="KW-1185">Reference proteome</keyword>
<evidence type="ECO:0000313" key="2">
    <source>
        <dbReference type="EMBL" id="KAK7323562.1"/>
    </source>
</evidence>
<accession>A0AAN9KTY5</accession>
<evidence type="ECO:0000256" key="1">
    <source>
        <dbReference type="SAM" id="MobiDB-lite"/>
    </source>
</evidence>
<organism evidence="2 3">
    <name type="scientific">Canavalia gladiata</name>
    <name type="common">Sword bean</name>
    <name type="synonym">Dolichos gladiatus</name>
    <dbReference type="NCBI Taxonomy" id="3824"/>
    <lineage>
        <taxon>Eukaryota</taxon>
        <taxon>Viridiplantae</taxon>
        <taxon>Streptophyta</taxon>
        <taxon>Embryophyta</taxon>
        <taxon>Tracheophyta</taxon>
        <taxon>Spermatophyta</taxon>
        <taxon>Magnoliopsida</taxon>
        <taxon>eudicotyledons</taxon>
        <taxon>Gunneridae</taxon>
        <taxon>Pentapetalae</taxon>
        <taxon>rosids</taxon>
        <taxon>fabids</taxon>
        <taxon>Fabales</taxon>
        <taxon>Fabaceae</taxon>
        <taxon>Papilionoideae</taxon>
        <taxon>50 kb inversion clade</taxon>
        <taxon>NPAAA clade</taxon>
        <taxon>indigoferoid/millettioid clade</taxon>
        <taxon>Phaseoleae</taxon>
        <taxon>Canavalia</taxon>
    </lineage>
</organism>
<protein>
    <submittedName>
        <fullName evidence="2">Uncharacterized protein</fullName>
    </submittedName>
</protein>
<dbReference type="Proteomes" id="UP001367508">
    <property type="component" value="Unassembled WGS sequence"/>
</dbReference>
<evidence type="ECO:0000313" key="3">
    <source>
        <dbReference type="Proteomes" id="UP001367508"/>
    </source>
</evidence>
<feature type="region of interest" description="Disordered" evidence="1">
    <location>
        <begin position="45"/>
        <end position="69"/>
    </location>
</feature>
<sequence>MQLQSVKSGERCLGQCIGSTYCSWFCHYGSYPSLYGNTSLEADNVGKPKKEAPIEAPVSETPVSKSMED</sequence>